<evidence type="ECO:0000313" key="1">
    <source>
        <dbReference type="EMBL" id="CAB4143374.1"/>
    </source>
</evidence>
<dbReference type="Gene3D" id="3.90.550.10">
    <property type="entry name" value="Spore Coat Polysaccharide Biosynthesis Protein SpsA, Chain A"/>
    <property type="match status" value="1"/>
</dbReference>
<accession>A0A6J5M9L0</accession>
<gene>
    <name evidence="1" type="ORF">UFOVP449_172</name>
</gene>
<dbReference type="EMBL" id="LR796420">
    <property type="protein sequence ID" value="CAB4143374.1"/>
    <property type="molecule type" value="Genomic_DNA"/>
</dbReference>
<name>A0A6J5M9L0_9CAUD</name>
<reference evidence="1" key="1">
    <citation type="submission" date="2020-04" db="EMBL/GenBank/DDBJ databases">
        <authorList>
            <person name="Chiriac C."/>
            <person name="Salcher M."/>
            <person name="Ghai R."/>
            <person name="Kavagutti S V."/>
        </authorList>
    </citation>
    <scope>NUCLEOTIDE SEQUENCE</scope>
</reference>
<dbReference type="InterPro" id="IPR029044">
    <property type="entry name" value="Nucleotide-diphossugar_trans"/>
</dbReference>
<organism evidence="1">
    <name type="scientific">uncultured Caudovirales phage</name>
    <dbReference type="NCBI Taxonomy" id="2100421"/>
    <lineage>
        <taxon>Viruses</taxon>
        <taxon>Duplodnaviria</taxon>
        <taxon>Heunggongvirae</taxon>
        <taxon>Uroviricota</taxon>
        <taxon>Caudoviricetes</taxon>
        <taxon>Peduoviridae</taxon>
        <taxon>Maltschvirus</taxon>
        <taxon>Maltschvirus maltsch</taxon>
    </lineage>
</organism>
<proteinExistence type="predicted"/>
<protein>
    <submittedName>
        <fullName evidence="1">Uncharacterized protein</fullName>
    </submittedName>
</protein>
<dbReference type="SUPFAM" id="SSF53448">
    <property type="entry name" value="Nucleotide-diphospho-sugar transferases"/>
    <property type="match status" value="1"/>
</dbReference>
<sequence length="295" mass="34456">MKGVITIFCLPQELEDLALTLNTLKRNSVFLDGSIQFKVEITMSLSDELTDWENTKLPKEYIKNRTIELVEKYLDWCECELLWDCENILGCVSQRRYSLQNNPDADFFIWLDTDMFFKDTTLHYVTDTYKLAKSNGLDMVVVTPEFVKQWDDTWDVIVNKKYHFASTNYYKTTDIQKDSLLTSDDVNILQIPTFKFAGGWFTLISKSILDKTSIPESFGHYGLEDTFVMFCCQSMKQRGENISQLVVENLIAGEIHKSRTNNTIKSFIASKDRKEEFRKIAEQNFNFELNSFINR</sequence>